<evidence type="ECO:0000313" key="1">
    <source>
        <dbReference type="EMBL" id="RNA69808.1"/>
    </source>
</evidence>
<dbReference type="EMBL" id="RHIB01000001">
    <property type="protein sequence ID" value="RNA69808.1"/>
    <property type="molecule type" value="Genomic_DNA"/>
</dbReference>
<reference evidence="1 2" key="1">
    <citation type="submission" date="2018-10" db="EMBL/GenBank/DDBJ databases">
        <title>Bacillus Keqinensis sp. nov., a moderately halophilic bacterium isolated from a saline-alkaline lake.</title>
        <authorList>
            <person name="Wang H."/>
        </authorList>
    </citation>
    <scope>NUCLEOTIDE SEQUENCE [LARGE SCALE GENOMIC DNA]</scope>
    <source>
        <strain evidence="1 2">KQ-3</strain>
    </source>
</reference>
<evidence type="ECO:0000313" key="2">
    <source>
        <dbReference type="Proteomes" id="UP000278746"/>
    </source>
</evidence>
<comment type="caution">
    <text evidence="1">The sequence shown here is derived from an EMBL/GenBank/DDBJ whole genome shotgun (WGS) entry which is preliminary data.</text>
</comment>
<accession>A0A3M7TW56</accession>
<protein>
    <submittedName>
        <fullName evidence="1">Uncharacterized protein</fullName>
    </submittedName>
</protein>
<proteinExistence type="predicted"/>
<dbReference type="Proteomes" id="UP000278746">
    <property type="component" value="Unassembled WGS sequence"/>
</dbReference>
<dbReference type="OrthoDB" id="2706506at2"/>
<organism evidence="1 2">
    <name type="scientific">Alteribacter keqinensis</name>
    <dbReference type="NCBI Taxonomy" id="2483800"/>
    <lineage>
        <taxon>Bacteria</taxon>
        <taxon>Bacillati</taxon>
        <taxon>Bacillota</taxon>
        <taxon>Bacilli</taxon>
        <taxon>Bacillales</taxon>
        <taxon>Bacillaceae</taxon>
        <taxon>Alteribacter</taxon>
    </lineage>
</organism>
<keyword evidence="2" id="KW-1185">Reference proteome</keyword>
<name>A0A3M7TW56_9BACI</name>
<gene>
    <name evidence="1" type="ORF">EBO34_07700</name>
</gene>
<sequence>MNKQTYFISINQGSRIEIFTEPTDPALIQYEVEVDGEEVEDFLNLISRFREKDVEPEQIFVRPFNEPAADRDKQELKYDTRELFEMIYRYGTEKTRRELEELQRQNTRA</sequence>
<dbReference type="AlphaFoldDB" id="A0A3M7TW56"/>
<dbReference type="RefSeq" id="WP_122897320.1">
    <property type="nucleotide sequence ID" value="NZ_RHIB01000001.1"/>
</dbReference>